<evidence type="ECO:0000313" key="2">
    <source>
        <dbReference type="EMBL" id="WLV82812.1"/>
    </source>
</evidence>
<keyword evidence="1" id="KW-0812">Transmembrane</keyword>
<reference evidence="2 3" key="1">
    <citation type="submission" date="2023-08" db="EMBL/GenBank/DDBJ databases">
        <authorList>
            <person name="Buchebner-Jance M."/>
        </authorList>
    </citation>
    <scope>NUCLEOTIDE SEQUENCE [LARGE SCALE GENOMIC DNA]</scope>
    <source>
        <strain evidence="2 3">NCIMB 15475</strain>
    </source>
</reference>
<dbReference type="AlphaFoldDB" id="A0ABD7Z6X0"/>
<protein>
    <submittedName>
        <fullName evidence="2">Uncharacterized protein</fullName>
    </submittedName>
</protein>
<dbReference type="EMBL" id="CP132485">
    <property type="protein sequence ID" value="WLV82812.1"/>
    <property type="molecule type" value="Genomic_DNA"/>
</dbReference>
<keyword evidence="1" id="KW-1133">Transmembrane helix</keyword>
<feature type="transmembrane region" description="Helical" evidence="1">
    <location>
        <begin position="130"/>
        <end position="148"/>
    </location>
</feature>
<feature type="transmembrane region" description="Helical" evidence="1">
    <location>
        <begin position="103"/>
        <end position="123"/>
    </location>
</feature>
<gene>
    <name evidence="2" type="ORF">LACZS2_002000</name>
</gene>
<dbReference type="Proteomes" id="UP001229832">
    <property type="component" value="Chromosome"/>
</dbReference>
<accession>A0ABD7Z6X0</accession>
<evidence type="ECO:0000256" key="1">
    <source>
        <dbReference type="SAM" id="Phobius"/>
    </source>
</evidence>
<keyword evidence="3" id="KW-1185">Reference proteome</keyword>
<dbReference type="GeneID" id="93269672"/>
<organism evidence="2 3">
    <name type="scientific">Lacticaseibacillus zeae subsp. silagei</name>
    <dbReference type="NCBI Taxonomy" id="3068307"/>
    <lineage>
        <taxon>Bacteria</taxon>
        <taxon>Bacillati</taxon>
        <taxon>Bacillota</taxon>
        <taxon>Bacilli</taxon>
        <taxon>Lactobacillales</taxon>
        <taxon>Lactobacillaceae</taxon>
        <taxon>Lacticaseibacillus</taxon>
    </lineage>
</organism>
<keyword evidence="1" id="KW-0472">Membrane</keyword>
<proteinExistence type="predicted"/>
<evidence type="ECO:0000313" key="3">
    <source>
        <dbReference type="Proteomes" id="UP001229832"/>
    </source>
</evidence>
<sequence length="309" mass="35332">MDIRDDVLQYSLTQNKRRTTKQKIRFLKSLSSEVRHLGYTKEVSTKVAKINHRDNYNLYVGNIEEADTILTTYFDTPPRSFFGLHYKVGDAHNNYKWVMISQVLPFALYIVFELLVFILFVFPMLRMSNVWQQVAGMVLAAASIWISLKLKDGIAQASNLSNSTASIILMLEFMRHLSAKQRKRIAFIFADNGSVDNLGLKVAANYISHHSKKIPRIIYFDSIGDARNIQIFRDNKVLVNRGHNAWNIFPLSALKNDEFLVKFTDYIVTNGTKVGGSVVPDNETSTQQHFDPQKLSHLSQDLIKELNVA</sequence>
<dbReference type="RefSeq" id="WP_070652192.1">
    <property type="nucleotide sequence ID" value="NZ_CP132484.1"/>
</dbReference>
<name>A0ABD7Z6X0_LACZE</name>